<evidence type="ECO:0000313" key="4">
    <source>
        <dbReference type="EMBL" id="OJX60702.1"/>
    </source>
</evidence>
<dbReference type="Pfam" id="PF10996">
    <property type="entry name" value="Beta-Casp"/>
    <property type="match status" value="1"/>
</dbReference>
<dbReference type="SMART" id="SM01027">
    <property type="entry name" value="Beta-Casp"/>
    <property type="match status" value="1"/>
</dbReference>
<organism evidence="4 5">
    <name type="scientific">Candidatus Kapaibacterium thiocyanatum</name>
    <dbReference type="NCBI Taxonomy" id="1895771"/>
    <lineage>
        <taxon>Bacteria</taxon>
        <taxon>Pseudomonadati</taxon>
        <taxon>Candidatus Kapaibacteriota</taxon>
        <taxon>Candidatus Kapaibacteriia</taxon>
        <taxon>Candidatus Kapaibacteriales</taxon>
        <taxon>Candidatus Kapaibacteriaceae</taxon>
        <taxon>Candidatus Kapaibacterium</taxon>
    </lineage>
</organism>
<accession>A0A1M3L566</accession>
<dbReference type="InterPro" id="IPR022712">
    <property type="entry name" value="Beta_Casp"/>
</dbReference>
<dbReference type="SUPFAM" id="SSF56281">
    <property type="entry name" value="Metallo-hydrolase/oxidoreductase"/>
    <property type="match status" value="1"/>
</dbReference>
<comment type="caution">
    <text evidence="4">The sequence shown here is derived from an EMBL/GenBank/DDBJ whole genome shotgun (WGS) entry which is preliminary data.</text>
</comment>
<feature type="domain" description="Metallo-beta-lactamase" evidence="2">
    <location>
        <begin position="15"/>
        <end position="245"/>
    </location>
</feature>
<gene>
    <name evidence="4" type="ORF">BGO89_03775</name>
</gene>
<dbReference type="EMBL" id="MKVH01000003">
    <property type="protein sequence ID" value="OJX60702.1"/>
    <property type="molecule type" value="Genomic_DNA"/>
</dbReference>
<evidence type="ECO:0008006" key="6">
    <source>
        <dbReference type="Google" id="ProtNLM"/>
    </source>
</evidence>
<dbReference type="Proteomes" id="UP000184233">
    <property type="component" value="Unassembled WGS sequence"/>
</dbReference>
<dbReference type="InterPro" id="IPR050698">
    <property type="entry name" value="MBL"/>
</dbReference>
<dbReference type="PANTHER" id="PTHR11203">
    <property type="entry name" value="CLEAVAGE AND POLYADENYLATION SPECIFICITY FACTOR FAMILY MEMBER"/>
    <property type="match status" value="1"/>
</dbReference>
<dbReference type="CDD" id="cd16295">
    <property type="entry name" value="TTHA0252-CPSF-like_MBL-fold"/>
    <property type="match status" value="1"/>
</dbReference>
<dbReference type="PANTHER" id="PTHR11203:SF37">
    <property type="entry name" value="INTEGRATOR COMPLEX SUBUNIT 11"/>
    <property type="match status" value="1"/>
</dbReference>
<dbReference type="InterPro" id="IPR011108">
    <property type="entry name" value="RMMBL"/>
</dbReference>
<evidence type="ECO:0000259" key="2">
    <source>
        <dbReference type="SMART" id="SM00849"/>
    </source>
</evidence>
<feature type="domain" description="Beta-Casp" evidence="3">
    <location>
        <begin position="250"/>
        <end position="368"/>
    </location>
</feature>
<dbReference type="GO" id="GO:0004521">
    <property type="term" value="F:RNA endonuclease activity"/>
    <property type="evidence" value="ECO:0007669"/>
    <property type="project" value="TreeGrafter"/>
</dbReference>
<protein>
    <recommendedName>
        <fullName evidence="6">MBL fold metallo-hydrolase</fullName>
    </recommendedName>
</protein>
<evidence type="ECO:0000259" key="3">
    <source>
        <dbReference type="SMART" id="SM01027"/>
    </source>
</evidence>
<dbReference type="Gene3D" id="3.60.15.10">
    <property type="entry name" value="Ribonuclease Z/Hydroxyacylglutathione hydrolase-like"/>
    <property type="match status" value="1"/>
</dbReference>
<dbReference type="InterPro" id="IPR001279">
    <property type="entry name" value="Metallo-B-lactamas"/>
</dbReference>
<evidence type="ECO:0000256" key="1">
    <source>
        <dbReference type="ARBA" id="ARBA00022801"/>
    </source>
</evidence>
<dbReference type="InterPro" id="IPR036866">
    <property type="entry name" value="RibonucZ/Hydroxyglut_hydro"/>
</dbReference>
<reference evidence="4 5" key="1">
    <citation type="submission" date="2016-09" db="EMBL/GenBank/DDBJ databases">
        <title>Genome-resolved meta-omics ties microbial dynamics to process performance in biotechnology for thiocyanate degradation.</title>
        <authorList>
            <person name="Kantor R.S."/>
            <person name="Huddy R.J."/>
            <person name="Iyer R."/>
            <person name="Thomas B.C."/>
            <person name="Brown C.T."/>
            <person name="Anantharaman K."/>
            <person name="Tringe S."/>
            <person name="Hettich R.L."/>
            <person name="Harrison S.T."/>
            <person name="Banfield J.F."/>
        </authorList>
    </citation>
    <scope>NUCLEOTIDE SEQUENCE [LARGE SCALE GENOMIC DNA]</scope>
    <source>
        <strain evidence="4">59-99</strain>
    </source>
</reference>
<keyword evidence="1" id="KW-0378">Hydrolase</keyword>
<sequence length="474" mass="52412">MTAELLLLGGAEEIGANSCYLNLDGTGIIIDAGLHPKDRTAAAFPDIDALASRPTDALLITHAHTDHLGALPYVMRRLPHLRTVMTHATRDLSHIMLHNGAKLLKTDIRTWFSDQALEFYKRDTIELLRHAFEAVPYDEPFLLRGYDGRSDVAITYHWSGHILGSASITLECGGLRIMHTGDIQFDDQTIIPKARVPRKHVDVLITEATNAAVDRPNDYKGEAKRLAAFINRITNANGSVLIPSFALGKTQETLGILHSLMQKGSIPRIPIFTVGMGVRINKIYDQYCYSDPMRVPGFEVSDIPQERIHFDTLFNGPYMKHPSIVVAPSGMMNKGTVSFALATAFMRKPNFGIAFIGYQDPESPGYELLHSQPDKAFTFAGKETRRSCQIERLRFSAHASLDGLLGLITDVRPSTLVIMHGEPDACDMLALCTRERLPGTRVVIPRQARPYMLGETGPISTPPFGGMDPDALWS</sequence>
<dbReference type="Pfam" id="PF00753">
    <property type="entry name" value="Lactamase_B"/>
    <property type="match status" value="1"/>
</dbReference>
<evidence type="ECO:0000313" key="5">
    <source>
        <dbReference type="Proteomes" id="UP000184233"/>
    </source>
</evidence>
<dbReference type="Gene3D" id="3.40.50.10890">
    <property type="match status" value="1"/>
</dbReference>
<dbReference type="GO" id="GO:0016787">
    <property type="term" value="F:hydrolase activity"/>
    <property type="evidence" value="ECO:0007669"/>
    <property type="project" value="UniProtKB-KW"/>
</dbReference>
<dbReference type="SMART" id="SM00849">
    <property type="entry name" value="Lactamase_B"/>
    <property type="match status" value="1"/>
</dbReference>
<proteinExistence type="predicted"/>
<dbReference type="AlphaFoldDB" id="A0A1M3L566"/>
<dbReference type="Pfam" id="PF07521">
    <property type="entry name" value="RMMBL"/>
    <property type="match status" value="1"/>
</dbReference>
<name>A0A1M3L566_9BACT</name>
<dbReference type="STRING" id="1895771.BGO89_03775"/>